<name>A0ABM7JXV0_MYCNT</name>
<gene>
    <name evidence="2" type="ORF">MMAN_45400</name>
</gene>
<evidence type="ECO:0000313" key="2">
    <source>
        <dbReference type="EMBL" id="BBY40406.1"/>
    </source>
</evidence>
<feature type="domain" description="DUF4185" evidence="1">
    <location>
        <begin position="1"/>
        <end position="151"/>
    </location>
</feature>
<accession>A0ABM7JXV0</accession>
<proteinExistence type="predicted"/>
<sequence>MYIAADSFDRSQGVTKYRVDPDHVTDRQFWQPWDGTGWGKAGELATVPVTDPGARFGELSFREVRRQPVLSGFNATAGPEAVQLYVGNGTDNPAEIFNNTPTTLARNDNNHTPVSVLQPYGGYILPNSTLDDINAFVSQWFTNLNTPYEAMGVIRNRLF</sequence>
<dbReference type="Pfam" id="PF13810">
    <property type="entry name" value="DUF4185"/>
    <property type="match status" value="1"/>
</dbReference>
<keyword evidence="3" id="KW-1185">Reference proteome</keyword>
<protein>
    <recommendedName>
        <fullName evidence="1">DUF4185 domain-containing protein</fullName>
    </recommendedName>
</protein>
<organism evidence="2 3">
    <name type="scientific">Mycobacterium mantenii</name>
    <dbReference type="NCBI Taxonomy" id="560555"/>
    <lineage>
        <taxon>Bacteria</taxon>
        <taxon>Bacillati</taxon>
        <taxon>Actinomycetota</taxon>
        <taxon>Actinomycetes</taxon>
        <taxon>Mycobacteriales</taxon>
        <taxon>Mycobacteriaceae</taxon>
        <taxon>Mycobacterium</taxon>
        <taxon>Mycobacterium avium complex (MAC)</taxon>
    </lineage>
</organism>
<evidence type="ECO:0000313" key="3">
    <source>
        <dbReference type="Proteomes" id="UP000465812"/>
    </source>
</evidence>
<reference evidence="2 3" key="1">
    <citation type="journal article" date="2019" name="Emerg. Microbes Infect.">
        <title>Comprehensive subspecies identification of 175 nontuberculous mycobacteria species based on 7547 genomic profiles.</title>
        <authorList>
            <person name="Matsumoto Y."/>
            <person name="Kinjo T."/>
            <person name="Motooka D."/>
            <person name="Nabeya D."/>
            <person name="Jung N."/>
            <person name="Uechi K."/>
            <person name="Horii T."/>
            <person name="Iida T."/>
            <person name="Fujita J."/>
            <person name="Nakamura S."/>
        </authorList>
    </citation>
    <scope>NUCLEOTIDE SEQUENCE [LARGE SCALE GENOMIC DNA]</scope>
    <source>
        <strain evidence="2 3">JCM 18113</strain>
    </source>
</reference>
<dbReference type="EMBL" id="AP022590">
    <property type="protein sequence ID" value="BBY40406.1"/>
    <property type="molecule type" value="Genomic_DNA"/>
</dbReference>
<dbReference type="InterPro" id="IPR025442">
    <property type="entry name" value="DUF4185"/>
</dbReference>
<dbReference type="Proteomes" id="UP000465812">
    <property type="component" value="Chromosome"/>
</dbReference>
<evidence type="ECO:0000259" key="1">
    <source>
        <dbReference type="Pfam" id="PF13810"/>
    </source>
</evidence>